<feature type="transmembrane region" description="Helical" evidence="1">
    <location>
        <begin position="32"/>
        <end position="51"/>
    </location>
</feature>
<dbReference type="Proteomes" id="UP000177328">
    <property type="component" value="Unassembled WGS sequence"/>
</dbReference>
<dbReference type="AlphaFoldDB" id="A0A1F5KHI4"/>
<evidence type="ECO:0000256" key="1">
    <source>
        <dbReference type="SAM" id="Phobius"/>
    </source>
</evidence>
<organism evidence="2 3">
    <name type="scientific">Candidatus Daviesbacteria bacterium RIFCSPHIGHO2_02_FULL_43_12</name>
    <dbReference type="NCBI Taxonomy" id="1797776"/>
    <lineage>
        <taxon>Bacteria</taxon>
        <taxon>Candidatus Daviesiibacteriota</taxon>
    </lineage>
</organism>
<feature type="transmembrane region" description="Helical" evidence="1">
    <location>
        <begin position="89"/>
        <end position="104"/>
    </location>
</feature>
<feature type="transmembrane region" description="Helical" evidence="1">
    <location>
        <begin position="57"/>
        <end position="77"/>
    </location>
</feature>
<reference evidence="2 3" key="1">
    <citation type="journal article" date="2016" name="Nat. Commun.">
        <title>Thousands of microbial genomes shed light on interconnected biogeochemical processes in an aquifer system.</title>
        <authorList>
            <person name="Anantharaman K."/>
            <person name="Brown C.T."/>
            <person name="Hug L.A."/>
            <person name="Sharon I."/>
            <person name="Castelle C.J."/>
            <person name="Probst A.J."/>
            <person name="Thomas B.C."/>
            <person name="Singh A."/>
            <person name="Wilkins M.J."/>
            <person name="Karaoz U."/>
            <person name="Brodie E.L."/>
            <person name="Williams K.H."/>
            <person name="Hubbard S.S."/>
            <person name="Banfield J.F."/>
        </authorList>
    </citation>
    <scope>NUCLEOTIDE SEQUENCE [LARGE SCALE GENOMIC DNA]</scope>
</reference>
<feature type="transmembrane region" description="Helical" evidence="1">
    <location>
        <begin position="162"/>
        <end position="182"/>
    </location>
</feature>
<dbReference type="EMBL" id="MFDD01000014">
    <property type="protein sequence ID" value="OGE40071.1"/>
    <property type="molecule type" value="Genomic_DNA"/>
</dbReference>
<gene>
    <name evidence="2" type="ORF">A3D25_04685</name>
</gene>
<keyword evidence="1" id="KW-0812">Transmembrane</keyword>
<feature type="transmembrane region" description="Helical" evidence="1">
    <location>
        <begin position="6"/>
        <end position="25"/>
    </location>
</feature>
<evidence type="ECO:0000313" key="2">
    <source>
        <dbReference type="EMBL" id="OGE40071.1"/>
    </source>
</evidence>
<keyword evidence="1" id="KW-0472">Membrane</keyword>
<comment type="caution">
    <text evidence="2">The sequence shown here is derived from an EMBL/GenBank/DDBJ whole genome shotgun (WGS) entry which is preliminary data.</text>
</comment>
<sequence length="195" mass="21642">MKELIGIIAVILTIIGHGFYILDILKNKTKPHVFSWIIWAVMTIIAFLGQWQKGGGAGSWTTAATGLMTILIAILAFKKGSKDITRSDKFFFGGALLAIIPWILTKDPTLSVIIITLIDVSAAVPTLRKTIKSPRSETFMTYFLNIFRHGLSILALERLNLATFLFPTALFFVNLTIALVILKHKLTTRKLGRLS</sequence>
<evidence type="ECO:0000313" key="3">
    <source>
        <dbReference type="Proteomes" id="UP000177328"/>
    </source>
</evidence>
<keyword evidence="1" id="KW-1133">Transmembrane helix</keyword>
<protein>
    <submittedName>
        <fullName evidence="2">Uncharacterized protein</fullName>
    </submittedName>
</protein>
<name>A0A1F5KHI4_9BACT</name>
<proteinExistence type="predicted"/>
<accession>A0A1F5KHI4</accession>